<evidence type="ECO:0000313" key="3">
    <source>
        <dbReference type="Proteomes" id="UP000266506"/>
    </source>
</evidence>
<organism evidence="2 3">
    <name type="scientific">Anaeroplasma bactoclasticum</name>
    <dbReference type="NCBI Taxonomy" id="2088"/>
    <lineage>
        <taxon>Bacteria</taxon>
        <taxon>Bacillati</taxon>
        <taxon>Mycoplasmatota</taxon>
        <taxon>Mollicutes</taxon>
        <taxon>Anaeroplasmatales</taxon>
        <taxon>Anaeroplasmataceae</taxon>
        <taxon>Anaeroplasma</taxon>
    </lineage>
</organism>
<keyword evidence="3" id="KW-1185">Reference proteome</keyword>
<dbReference type="InParanoid" id="A0A397RTG6"/>
<gene>
    <name evidence="2" type="ORF">EI71_01278</name>
</gene>
<accession>A0A397RTG6</accession>
<evidence type="ECO:0000313" key="2">
    <source>
        <dbReference type="EMBL" id="RIA75709.1"/>
    </source>
</evidence>
<feature type="chain" id="PRO_5017392002" description="Lipoprotein" evidence="1">
    <location>
        <begin position="20"/>
        <end position="344"/>
    </location>
</feature>
<keyword evidence="1" id="KW-0732">Signal</keyword>
<feature type="signal peptide" evidence="1">
    <location>
        <begin position="1"/>
        <end position="19"/>
    </location>
</feature>
<dbReference type="PROSITE" id="PS51257">
    <property type="entry name" value="PROKAR_LIPOPROTEIN"/>
    <property type="match status" value="1"/>
</dbReference>
<protein>
    <recommendedName>
        <fullName evidence="4">Lipoprotein</fullName>
    </recommendedName>
</protein>
<name>A0A397RTG6_9MOLU</name>
<sequence>MKKKFIGLFGIVVTGIALASCSSQDSILSTSMDFDLPLRDTWDSNAKLLTEEEKAQIYENYKSYTVDSNKVKDYMDNYSSIVMVGKRRFTTKEESLEYLSKFILDYKNNTYWYYEKEIKTVNEEKNISEIETKLVLKDNKYIAKTCLNLNNYRYWECKEDDFGYTKENTYKVNGKAEFYTTLSKSFTEDILLAKVTNLNQSFYYYSEGNRFINYESADVYTLNNYTYCISNGNSNMDILITDNEYIYDYTKYENSDYNYDTKEYDKNTNEYFSEYYLVKDNLLDDSLNLSDIKEYAYDYTEYYKQKMLPFLNTATSSTAFISSGVVNSIPREVYESNFTVTKVE</sequence>
<dbReference type="AlphaFoldDB" id="A0A397RTG6"/>
<reference evidence="2 3" key="1">
    <citation type="submission" date="2018-08" db="EMBL/GenBank/DDBJ databases">
        <title>Genomic Encyclopedia of Archaeal and Bacterial Type Strains, Phase II (KMG-II): from individual species to whole genera.</title>
        <authorList>
            <person name="Goeker M."/>
        </authorList>
    </citation>
    <scope>NUCLEOTIDE SEQUENCE [LARGE SCALE GENOMIC DNA]</scope>
    <source>
        <strain evidence="2 3">ATCC 27112</strain>
    </source>
</reference>
<dbReference type="Proteomes" id="UP000266506">
    <property type="component" value="Unassembled WGS sequence"/>
</dbReference>
<dbReference type="EMBL" id="QXEV01000013">
    <property type="protein sequence ID" value="RIA75709.1"/>
    <property type="molecule type" value="Genomic_DNA"/>
</dbReference>
<proteinExistence type="predicted"/>
<dbReference type="RefSeq" id="WP_119016407.1">
    <property type="nucleotide sequence ID" value="NZ_QXEV01000013.1"/>
</dbReference>
<evidence type="ECO:0000256" key="1">
    <source>
        <dbReference type="SAM" id="SignalP"/>
    </source>
</evidence>
<evidence type="ECO:0008006" key="4">
    <source>
        <dbReference type="Google" id="ProtNLM"/>
    </source>
</evidence>
<comment type="caution">
    <text evidence="2">The sequence shown here is derived from an EMBL/GenBank/DDBJ whole genome shotgun (WGS) entry which is preliminary data.</text>
</comment>